<keyword evidence="3" id="KW-1185">Reference proteome</keyword>
<dbReference type="Proteomes" id="UP000694408">
    <property type="component" value="Unplaced"/>
</dbReference>
<dbReference type="AlphaFoldDB" id="A0A8C5JFT1"/>
<reference evidence="2" key="1">
    <citation type="submission" date="2025-08" db="UniProtKB">
        <authorList>
            <consortium name="Ensembl"/>
        </authorList>
    </citation>
    <scope>IDENTIFICATION</scope>
</reference>
<sequence length="86" mass="9514">MRCPWSSSRNNSGITLSVCCFLVLAGVRRMLSPLGVHLFLLVFMGLVSFGNLFHSQMWRKTIRALKIPQTAGSSCPVLHHGEEGEV</sequence>
<keyword evidence="1" id="KW-0812">Transmembrane</keyword>
<organism evidence="2 3">
    <name type="scientific">Junco hyemalis</name>
    <name type="common">Dark-eyed junco</name>
    <dbReference type="NCBI Taxonomy" id="40217"/>
    <lineage>
        <taxon>Eukaryota</taxon>
        <taxon>Metazoa</taxon>
        <taxon>Chordata</taxon>
        <taxon>Craniata</taxon>
        <taxon>Vertebrata</taxon>
        <taxon>Euteleostomi</taxon>
        <taxon>Archelosauria</taxon>
        <taxon>Archosauria</taxon>
        <taxon>Dinosauria</taxon>
        <taxon>Saurischia</taxon>
        <taxon>Theropoda</taxon>
        <taxon>Coelurosauria</taxon>
        <taxon>Aves</taxon>
        <taxon>Neognathae</taxon>
        <taxon>Neoaves</taxon>
        <taxon>Telluraves</taxon>
        <taxon>Australaves</taxon>
        <taxon>Passeriformes</taxon>
        <taxon>Passerellidae</taxon>
        <taxon>Junco</taxon>
    </lineage>
</organism>
<keyword evidence="1" id="KW-1133">Transmembrane helix</keyword>
<evidence type="ECO:0000313" key="3">
    <source>
        <dbReference type="Proteomes" id="UP000694408"/>
    </source>
</evidence>
<accession>A0A8C5JFT1</accession>
<protein>
    <submittedName>
        <fullName evidence="2">Uncharacterized protein</fullName>
    </submittedName>
</protein>
<keyword evidence="1" id="KW-0472">Membrane</keyword>
<reference evidence="2" key="2">
    <citation type="submission" date="2025-09" db="UniProtKB">
        <authorList>
            <consortium name="Ensembl"/>
        </authorList>
    </citation>
    <scope>IDENTIFICATION</scope>
</reference>
<name>A0A8C5JFT1_JUNHY</name>
<dbReference type="Ensembl" id="ENSJHYT00000022405.1">
    <property type="protein sequence ID" value="ENSJHYP00000018564.1"/>
    <property type="gene ID" value="ENSJHYG00000014125.1"/>
</dbReference>
<evidence type="ECO:0000313" key="2">
    <source>
        <dbReference type="Ensembl" id="ENSJHYP00000018564.1"/>
    </source>
</evidence>
<proteinExistence type="predicted"/>
<feature type="transmembrane region" description="Helical" evidence="1">
    <location>
        <begin position="34"/>
        <end position="53"/>
    </location>
</feature>
<evidence type="ECO:0000256" key="1">
    <source>
        <dbReference type="SAM" id="Phobius"/>
    </source>
</evidence>
<feature type="transmembrane region" description="Helical" evidence="1">
    <location>
        <begin position="12"/>
        <end position="28"/>
    </location>
</feature>